<dbReference type="Gene3D" id="3.90.1300.10">
    <property type="entry name" value="Amidase signature (AS) domain"/>
    <property type="match status" value="1"/>
</dbReference>
<organism evidence="2 3">
    <name type="scientific">Halospeciosus flavus</name>
    <dbReference type="NCBI Taxonomy" id="3032283"/>
    <lineage>
        <taxon>Archaea</taxon>
        <taxon>Methanobacteriati</taxon>
        <taxon>Methanobacteriota</taxon>
        <taxon>Stenosarchaea group</taxon>
        <taxon>Halobacteria</taxon>
        <taxon>Halobacteriales</taxon>
        <taxon>Halobacteriaceae</taxon>
        <taxon>Halospeciosus</taxon>
    </lineage>
</organism>
<dbReference type="SUPFAM" id="SSF75304">
    <property type="entry name" value="Amidase signature (AS) enzymes"/>
    <property type="match status" value="1"/>
</dbReference>
<evidence type="ECO:0000313" key="3">
    <source>
        <dbReference type="Proteomes" id="UP001596447"/>
    </source>
</evidence>
<protein>
    <submittedName>
        <fullName evidence="2">Amidase</fullName>
    </submittedName>
</protein>
<dbReference type="InterPro" id="IPR036928">
    <property type="entry name" value="AS_sf"/>
</dbReference>
<gene>
    <name evidence="2" type="ORF">ACFQJ9_05060</name>
</gene>
<dbReference type="EMBL" id="JBHTAR010000011">
    <property type="protein sequence ID" value="MFC7198795.1"/>
    <property type="molecule type" value="Genomic_DNA"/>
</dbReference>
<sequence>MFVNEARLADAADVLRTGRIAPSSYLDACRDRFDDVEPDVEAFLPEDGRWDRLEARVDSLEDTFDAPADRPPLYGVPVGVKDVFAVDGLPTRAGSDLPPEVLEAPESTAWTRLADAGAVPLGKTVTAEFAYFAPGPTRNPHDPGRTPGGSSSGSAAAVAAGLCPLALGTQTVGSVVRPAAFCGVVGVKPSFGRVPTDGVVPVSTSVDHVGWFTQDVAGAELAAAVLCDDWDTLPESGFRPTLGVPAEAYLDQADEVGRRRFEAQLDALDQAGYEIVRTDVLDDVEAVNERHERLMAGEMALVHRERGWYPDHSDDYAPETRDLVTEGDEVGVPELAAGRRGRHDLHETLHDAMDEHGIDVWVSPAAPGPAPEGIDDTGDPVMNLPWTHSGLPTVTLPVDETGEGLPLGLQCSARFGADEELLGWSELLADDVGLLTE</sequence>
<dbReference type="InterPro" id="IPR000120">
    <property type="entry name" value="Amidase"/>
</dbReference>
<dbReference type="Proteomes" id="UP001596447">
    <property type="component" value="Unassembled WGS sequence"/>
</dbReference>
<dbReference type="InterPro" id="IPR023631">
    <property type="entry name" value="Amidase_dom"/>
</dbReference>
<comment type="caution">
    <text evidence="2">The sequence shown here is derived from an EMBL/GenBank/DDBJ whole genome shotgun (WGS) entry which is preliminary data.</text>
</comment>
<dbReference type="PANTHER" id="PTHR11895:SF67">
    <property type="entry name" value="AMIDASE DOMAIN-CONTAINING PROTEIN"/>
    <property type="match status" value="1"/>
</dbReference>
<dbReference type="AlphaFoldDB" id="A0ABD5Z0Y0"/>
<reference evidence="2 3" key="1">
    <citation type="journal article" date="2019" name="Int. J. Syst. Evol. Microbiol.">
        <title>The Global Catalogue of Microorganisms (GCM) 10K type strain sequencing project: providing services to taxonomists for standard genome sequencing and annotation.</title>
        <authorList>
            <consortium name="The Broad Institute Genomics Platform"/>
            <consortium name="The Broad Institute Genome Sequencing Center for Infectious Disease"/>
            <person name="Wu L."/>
            <person name="Ma J."/>
        </authorList>
    </citation>
    <scope>NUCLEOTIDE SEQUENCE [LARGE SCALE GENOMIC DNA]</scope>
    <source>
        <strain evidence="2 3">XZGYJ-43</strain>
    </source>
</reference>
<feature type="domain" description="Amidase" evidence="1">
    <location>
        <begin position="28"/>
        <end position="422"/>
    </location>
</feature>
<keyword evidence="3" id="KW-1185">Reference proteome</keyword>
<name>A0ABD5Z0Y0_9EURY</name>
<dbReference type="Pfam" id="PF01425">
    <property type="entry name" value="Amidase"/>
    <property type="match status" value="1"/>
</dbReference>
<evidence type="ECO:0000259" key="1">
    <source>
        <dbReference type="Pfam" id="PF01425"/>
    </source>
</evidence>
<accession>A0ABD5Z0Y0</accession>
<dbReference type="PANTHER" id="PTHR11895">
    <property type="entry name" value="TRANSAMIDASE"/>
    <property type="match status" value="1"/>
</dbReference>
<proteinExistence type="predicted"/>
<evidence type="ECO:0000313" key="2">
    <source>
        <dbReference type="EMBL" id="MFC7198795.1"/>
    </source>
</evidence>
<dbReference type="RefSeq" id="WP_279528753.1">
    <property type="nucleotide sequence ID" value="NZ_CP122312.1"/>
</dbReference>